<comment type="catalytic activity">
    <reaction evidence="1">
        <text>ATP + protein L-histidine = ADP + protein N-phospho-L-histidine.</text>
        <dbReference type="EC" id="2.7.13.3"/>
    </reaction>
</comment>
<sequence length="290" mass="32257">MKLLLKFNLVFVLVFVLGLGATGYVTRDLLQRNAQQEVLDHARLLIEKALAVRSYTSGQIGPLLETQMKYSFLPQSVPAYSATEVLATLHKKYPDYSYKEATLNPTNPRDRAVEWEVDIVNQFRNSPDTKEFVGQRDTPTGRSLYVARPIKITDPACLRCHSTVDAAPKPMVDRYGPANGFGWNFNEVIGAQVVSVPMTVPLQRADSAFKVFMGLLTAVFVLIGAALNVMLWKLVIQPVSRLSAIADRVSLGEMEAPEFNASSRDEIGTLAQSFSRMRKSLVQAMKMLDN</sequence>
<protein>
    <recommendedName>
        <fullName evidence="2">histidine kinase</fullName>
        <ecNumber evidence="2">2.7.13.3</ecNumber>
    </recommendedName>
</protein>
<dbReference type="Proteomes" id="UP000035352">
    <property type="component" value="Chromosome"/>
</dbReference>
<evidence type="ECO:0000256" key="5">
    <source>
        <dbReference type="ARBA" id="ARBA00022777"/>
    </source>
</evidence>
<dbReference type="Pfam" id="PF11845">
    <property type="entry name" value="Tll0287-like"/>
    <property type="match status" value="1"/>
</dbReference>
<keyword evidence="5" id="KW-0418">Kinase</keyword>
<feature type="transmembrane region" description="Helical" evidence="7">
    <location>
        <begin position="211"/>
        <end position="232"/>
    </location>
</feature>
<evidence type="ECO:0000256" key="3">
    <source>
        <dbReference type="ARBA" id="ARBA00022553"/>
    </source>
</evidence>
<reference evidence="9 10" key="1">
    <citation type="submission" date="2015-05" db="EMBL/GenBank/DDBJ databases">
        <authorList>
            <person name="Tang B."/>
            <person name="Yu Y."/>
        </authorList>
    </citation>
    <scope>NUCLEOTIDE SEQUENCE [LARGE SCALE GENOMIC DNA]</scope>
    <source>
        <strain evidence="9 10">DSM 7029</strain>
    </source>
</reference>
<keyword evidence="7" id="KW-1133">Transmembrane helix</keyword>
<dbReference type="PATRIC" id="fig|413882.6.peg.3008"/>
<dbReference type="GO" id="GO:0004673">
    <property type="term" value="F:protein histidine kinase activity"/>
    <property type="evidence" value="ECO:0007669"/>
    <property type="project" value="UniProtKB-EC"/>
</dbReference>
<evidence type="ECO:0000313" key="10">
    <source>
        <dbReference type="Proteomes" id="UP000035352"/>
    </source>
</evidence>
<keyword evidence="7" id="KW-0472">Membrane</keyword>
<evidence type="ECO:0000256" key="7">
    <source>
        <dbReference type="SAM" id="Phobius"/>
    </source>
</evidence>
<dbReference type="GO" id="GO:0000160">
    <property type="term" value="P:phosphorelay signal transduction system"/>
    <property type="evidence" value="ECO:0007669"/>
    <property type="project" value="UniProtKB-KW"/>
</dbReference>
<dbReference type="Pfam" id="PF00672">
    <property type="entry name" value="HAMP"/>
    <property type="match status" value="1"/>
</dbReference>
<accession>A0A0G3BJE5</accession>
<evidence type="ECO:0000259" key="8">
    <source>
        <dbReference type="PROSITE" id="PS50885"/>
    </source>
</evidence>
<evidence type="ECO:0000256" key="1">
    <source>
        <dbReference type="ARBA" id="ARBA00000085"/>
    </source>
</evidence>
<dbReference type="Gene3D" id="6.10.340.10">
    <property type="match status" value="1"/>
</dbReference>
<proteinExistence type="predicted"/>
<feature type="domain" description="HAMP" evidence="8">
    <location>
        <begin position="233"/>
        <end position="286"/>
    </location>
</feature>
<dbReference type="OrthoDB" id="114218at2"/>
<dbReference type="EC" id="2.7.13.3" evidence="2"/>
<dbReference type="STRING" id="413882.AAW51_2883"/>
<organism evidence="9 10">
    <name type="scientific">Caldimonas brevitalea</name>
    <dbReference type="NCBI Taxonomy" id="413882"/>
    <lineage>
        <taxon>Bacteria</taxon>
        <taxon>Pseudomonadati</taxon>
        <taxon>Pseudomonadota</taxon>
        <taxon>Betaproteobacteria</taxon>
        <taxon>Burkholderiales</taxon>
        <taxon>Sphaerotilaceae</taxon>
        <taxon>Caldimonas</taxon>
    </lineage>
</organism>
<dbReference type="SUPFAM" id="SSF158472">
    <property type="entry name" value="HAMP domain-like"/>
    <property type="match status" value="1"/>
</dbReference>
<dbReference type="RefSeq" id="WP_047195154.1">
    <property type="nucleotide sequence ID" value="NZ_CP011371.1"/>
</dbReference>
<evidence type="ECO:0000256" key="4">
    <source>
        <dbReference type="ARBA" id="ARBA00022679"/>
    </source>
</evidence>
<dbReference type="EMBL" id="CP011371">
    <property type="protein sequence ID" value="AKJ29574.1"/>
    <property type="molecule type" value="Genomic_DNA"/>
</dbReference>
<dbReference type="AlphaFoldDB" id="A0A0G3BJE5"/>
<keyword evidence="7" id="KW-0812">Transmembrane</keyword>
<dbReference type="PANTHER" id="PTHR45436">
    <property type="entry name" value="SENSOR HISTIDINE KINASE YKOH"/>
    <property type="match status" value="1"/>
</dbReference>
<keyword evidence="6" id="KW-0902">Two-component regulatory system</keyword>
<dbReference type="InterPro" id="IPR021796">
    <property type="entry name" value="Tll0287-like_dom"/>
</dbReference>
<dbReference type="KEGG" id="pbh:AAW51_2883"/>
<name>A0A0G3BJE5_9BURK</name>
<dbReference type="PROSITE" id="PS50885">
    <property type="entry name" value="HAMP"/>
    <property type="match status" value="1"/>
</dbReference>
<keyword evidence="4" id="KW-0808">Transferase</keyword>
<dbReference type="GO" id="GO:0005886">
    <property type="term" value="C:plasma membrane"/>
    <property type="evidence" value="ECO:0007669"/>
    <property type="project" value="TreeGrafter"/>
</dbReference>
<keyword evidence="10" id="KW-1185">Reference proteome</keyword>
<evidence type="ECO:0000313" key="9">
    <source>
        <dbReference type="EMBL" id="AKJ29574.1"/>
    </source>
</evidence>
<keyword evidence="3" id="KW-0597">Phosphoprotein</keyword>
<dbReference type="CDD" id="cd06225">
    <property type="entry name" value="HAMP"/>
    <property type="match status" value="1"/>
</dbReference>
<dbReference type="InterPro" id="IPR050428">
    <property type="entry name" value="TCS_sensor_his_kinase"/>
</dbReference>
<evidence type="ECO:0000256" key="6">
    <source>
        <dbReference type="ARBA" id="ARBA00023012"/>
    </source>
</evidence>
<gene>
    <name evidence="9" type="ORF">AAW51_2883</name>
</gene>
<evidence type="ECO:0000256" key="2">
    <source>
        <dbReference type="ARBA" id="ARBA00012438"/>
    </source>
</evidence>
<dbReference type="PANTHER" id="PTHR45436:SF5">
    <property type="entry name" value="SENSOR HISTIDINE KINASE TRCS"/>
    <property type="match status" value="1"/>
</dbReference>
<dbReference type="InterPro" id="IPR003660">
    <property type="entry name" value="HAMP_dom"/>
</dbReference>
<dbReference type="SMART" id="SM00304">
    <property type="entry name" value="HAMP"/>
    <property type="match status" value="1"/>
</dbReference>